<gene>
    <name evidence="1" type="ORF">ElyMa_000515300</name>
</gene>
<comment type="caution">
    <text evidence="1">The sequence shown here is derived from an EMBL/GenBank/DDBJ whole genome shotgun (WGS) entry which is preliminary data.</text>
</comment>
<evidence type="ECO:0000313" key="1">
    <source>
        <dbReference type="EMBL" id="GFR77732.1"/>
    </source>
</evidence>
<protein>
    <submittedName>
        <fullName evidence="1">Uncharacterized protein</fullName>
    </submittedName>
</protein>
<accession>A0AAV4FWW7</accession>
<dbReference type="AlphaFoldDB" id="A0AAV4FWW7"/>
<reference evidence="1 2" key="1">
    <citation type="journal article" date="2021" name="Elife">
        <title>Chloroplast acquisition without the gene transfer in kleptoplastic sea slugs, Plakobranchus ocellatus.</title>
        <authorList>
            <person name="Maeda T."/>
            <person name="Takahashi S."/>
            <person name="Yoshida T."/>
            <person name="Shimamura S."/>
            <person name="Takaki Y."/>
            <person name="Nagai Y."/>
            <person name="Toyoda A."/>
            <person name="Suzuki Y."/>
            <person name="Arimoto A."/>
            <person name="Ishii H."/>
            <person name="Satoh N."/>
            <person name="Nishiyama T."/>
            <person name="Hasebe M."/>
            <person name="Maruyama T."/>
            <person name="Minagawa J."/>
            <person name="Obokata J."/>
            <person name="Shigenobu S."/>
        </authorList>
    </citation>
    <scope>NUCLEOTIDE SEQUENCE [LARGE SCALE GENOMIC DNA]</scope>
</reference>
<evidence type="ECO:0000313" key="2">
    <source>
        <dbReference type="Proteomes" id="UP000762676"/>
    </source>
</evidence>
<sequence length="102" mass="11363">MDIRCFLRNLGICCRKVWRLSMSQQFLVFSVAGVMGVLPGGQKVTLFYGGGENLQHHDALISPVYSITMPLYHLSTAPPCPYITCLQHHHALISPVYSTTMP</sequence>
<organism evidence="1 2">
    <name type="scientific">Elysia marginata</name>
    <dbReference type="NCBI Taxonomy" id="1093978"/>
    <lineage>
        <taxon>Eukaryota</taxon>
        <taxon>Metazoa</taxon>
        <taxon>Spiralia</taxon>
        <taxon>Lophotrochozoa</taxon>
        <taxon>Mollusca</taxon>
        <taxon>Gastropoda</taxon>
        <taxon>Heterobranchia</taxon>
        <taxon>Euthyneura</taxon>
        <taxon>Panpulmonata</taxon>
        <taxon>Sacoglossa</taxon>
        <taxon>Placobranchoidea</taxon>
        <taxon>Plakobranchidae</taxon>
        <taxon>Elysia</taxon>
    </lineage>
</organism>
<dbReference type="Proteomes" id="UP000762676">
    <property type="component" value="Unassembled WGS sequence"/>
</dbReference>
<name>A0AAV4FWW7_9GAST</name>
<dbReference type="EMBL" id="BMAT01000996">
    <property type="protein sequence ID" value="GFR77732.1"/>
    <property type="molecule type" value="Genomic_DNA"/>
</dbReference>
<proteinExistence type="predicted"/>
<keyword evidence="2" id="KW-1185">Reference proteome</keyword>